<reference evidence="4" key="1">
    <citation type="journal article" date="2014" name="Int. J. Syst. Evol. Microbiol.">
        <title>Complete genome sequence of Corynebacterium casei LMG S-19264T (=DSM 44701T), isolated from a smear-ripened cheese.</title>
        <authorList>
            <consortium name="US DOE Joint Genome Institute (JGI-PGF)"/>
            <person name="Walter F."/>
            <person name="Albersmeier A."/>
            <person name="Kalinowski J."/>
            <person name="Ruckert C."/>
        </authorList>
    </citation>
    <scope>NUCLEOTIDE SEQUENCE</scope>
    <source>
        <strain evidence="4">JCM 3313</strain>
    </source>
</reference>
<reference evidence="4" key="2">
    <citation type="submission" date="2020-09" db="EMBL/GenBank/DDBJ databases">
        <authorList>
            <person name="Sun Q."/>
            <person name="Ohkuma M."/>
        </authorList>
    </citation>
    <scope>NUCLEOTIDE SEQUENCE</scope>
    <source>
        <strain evidence="4">JCM 3313</strain>
    </source>
</reference>
<dbReference type="RefSeq" id="WP_189227565.1">
    <property type="nucleotide sequence ID" value="NZ_BMRG01000029.1"/>
</dbReference>
<dbReference type="PRINTS" id="PR00081">
    <property type="entry name" value="GDHRDH"/>
</dbReference>
<dbReference type="FunFam" id="3.40.50.720:FF:000084">
    <property type="entry name" value="Short-chain dehydrogenase reductase"/>
    <property type="match status" value="1"/>
</dbReference>
<dbReference type="InterPro" id="IPR057326">
    <property type="entry name" value="KR_dom"/>
</dbReference>
<dbReference type="SMART" id="SM00822">
    <property type="entry name" value="PKS_KR"/>
    <property type="match status" value="1"/>
</dbReference>
<name>A0A918AUC5_9PSEU</name>
<keyword evidence="2" id="KW-0560">Oxidoreductase</keyword>
<accession>A0A918AUC5</accession>
<evidence type="ECO:0000259" key="3">
    <source>
        <dbReference type="SMART" id="SM00822"/>
    </source>
</evidence>
<dbReference type="PANTHER" id="PTHR48107">
    <property type="entry name" value="NADPH-DEPENDENT ALDEHYDE REDUCTASE-LIKE PROTEIN, CHLOROPLASTIC-RELATED"/>
    <property type="match status" value="1"/>
</dbReference>
<keyword evidence="5" id="KW-1185">Reference proteome</keyword>
<dbReference type="AlphaFoldDB" id="A0A918AUC5"/>
<organism evidence="4 5">
    <name type="scientific">Saccharothrix coeruleofusca</name>
    <dbReference type="NCBI Taxonomy" id="33919"/>
    <lineage>
        <taxon>Bacteria</taxon>
        <taxon>Bacillati</taxon>
        <taxon>Actinomycetota</taxon>
        <taxon>Actinomycetes</taxon>
        <taxon>Pseudonocardiales</taxon>
        <taxon>Pseudonocardiaceae</taxon>
        <taxon>Saccharothrix</taxon>
    </lineage>
</organism>
<dbReference type="Proteomes" id="UP000639606">
    <property type="component" value="Unassembled WGS sequence"/>
</dbReference>
<dbReference type="GO" id="GO:0016614">
    <property type="term" value="F:oxidoreductase activity, acting on CH-OH group of donors"/>
    <property type="evidence" value="ECO:0007669"/>
    <property type="project" value="UniProtKB-ARBA"/>
</dbReference>
<dbReference type="PANTHER" id="PTHR48107:SF7">
    <property type="entry name" value="RE15974P"/>
    <property type="match status" value="1"/>
</dbReference>
<evidence type="ECO:0000313" key="5">
    <source>
        <dbReference type="Proteomes" id="UP000639606"/>
    </source>
</evidence>
<evidence type="ECO:0000256" key="2">
    <source>
        <dbReference type="ARBA" id="ARBA00023002"/>
    </source>
</evidence>
<comment type="caution">
    <text evidence="4">The sequence shown here is derived from an EMBL/GenBank/DDBJ whole genome shotgun (WGS) entry which is preliminary data.</text>
</comment>
<protein>
    <submittedName>
        <fullName evidence="4">3-ketoacyl-ACP reductase</fullName>
    </submittedName>
</protein>
<dbReference type="InterPro" id="IPR002347">
    <property type="entry name" value="SDR_fam"/>
</dbReference>
<gene>
    <name evidence="4" type="ORF">GCM10010185_69480</name>
</gene>
<evidence type="ECO:0000256" key="1">
    <source>
        <dbReference type="ARBA" id="ARBA00006484"/>
    </source>
</evidence>
<dbReference type="Gene3D" id="3.40.50.720">
    <property type="entry name" value="NAD(P)-binding Rossmann-like Domain"/>
    <property type="match status" value="1"/>
</dbReference>
<evidence type="ECO:0000313" key="4">
    <source>
        <dbReference type="EMBL" id="GGP85855.1"/>
    </source>
</evidence>
<comment type="similarity">
    <text evidence="1">Belongs to the short-chain dehydrogenases/reductases (SDR) family.</text>
</comment>
<proteinExistence type="inferred from homology"/>
<dbReference type="InterPro" id="IPR036291">
    <property type="entry name" value="NAD(P)-bd_dom_sf"/>
</dbReference>
<feature type="domain" description="Ketoreductase" evidence="3">
    <location>
        <begin position="13"/>
        <end position="191"/>
    </location>
</feature>
<dbReference type="SUPFAM" id="SSF51735">
    <property type="entry name" value="NAD(P)-binding Rossmann-fold domains"/>
    <property type="match status" value="1"/>
</dbReference>
<dbReference type="EMBL" id="BMRG01000029">
    <property type="protein sequence ID" value="GGP85855.1"/>
    <property type="molecule type" value="Genomic_DNA"/>
</dbReference>
<sequence length="252" mass="25833">MTTTDPFAGGTRRVAVVTGGSRGIGRAVSRRLADDGLAVVVNYVGDDAAAAETVGAITASGGQAVAVRADVADETAVAALFDRAETEYGGVDVVVNCAARLALSPIAELDLDVLDRLHRTNIRGAFVVAQQAARRLRAGGALVGFSTSVVGTQFPGYGAYVASKGAVEAITLILARELRGRDVTVNAVAPGPTATELFLDGKTEEQVEALAKAPPLERLGSPEDIADVVAFLAGPRGRWVNGQVLRANGGLV</sequence>
<dbReference type="Pfam" id="PF13561">
    <property type="entry name" value="adh_short_C2"/>
    <property type="match status" value="1"/>
</dbReference>